<feature type="domain" description="DDE" evidence="5">
    <location>
        <begin position="38"/>
        <end position="166"/>
    </location>
</feature>
<dbReference type="GO" id="GO:0003677">
    <property type="term" value="F:DNA binding"/>
    <property type="evidence" value="ECO:0007669"/>
    <property type="project" value="UniProtKB-KW"/>
</dbReference>
<evidence type="ECO:0000313" key="7">
    <source>
        <dbReference type="Proteomes" id="UP000237839"/>
    </source>
</evidence>
<dbReference type="AlphaFoldDB" id="A0A2S9GSH9"/>
<evidence type="ECO:0000313" key="6">
    <source>
        <dbReference type="EMBL" id="PRC90655.1"/>
    </source>
</evidence>
<accession>A0A2S9GSH9</accession>
<keyword evidence="4" id="KW-0233">DNA recombination</keyword>
<dbReference type="SUPFAM" id="SSF53098">
    <property type="entry name" value="Ribonuclease H-like"/>
    <property type="match status" value="1"/>
</dbReference>
<dbReference type="InterPro" id="IPR012337">
    <property type="entry name" value="RNaseH-like_sf"/>
</dbReference>
<name>A0A2S9GSH9_9BURK</name>
<dbReference type="InterPro" id="IPR036397">
    <property type="entry name" value="RNaseH_sf"/>
</dbReference>
<dbReference type="GO" id="GO:0032196">
    <property type="term" value="P:transposition"/>
    <property type="evidence" value="ECO:0007669"/>
    <property type="project" value="UniProtKB-KW"/>
</dbReference>
<evidence type="ECO:0000256" key="4">
    <source>
        <dbReference type="ARBA" id="ARBA00023172"/>
    </source>
</evidence>
<evidence type="ECO:0000259" key="5">
    <source>
        <dbReference type="Pfam" id="PF13610"/>
    </source>
</evidence>
<dbReference type="Proteomes" id="UP000237839">
    <property type="component" value="Unassembled WGS sequence"/>
</dbReference>
<comment type="function">
    <text evidence="1">Involved in the transposition of the insertion sequence.</text>
</comment>
<proteinExistence type="predicted"/>
<keyword evidence="2" id="KW-0815">Transposition</keyword>
<reference evidence="6 7" key="1">
    <citation type="submission" date="2018-02" db="EMBL/GenBank/DDBJ databases">
        <title>Solimicrobium silvestre gen. nov., sp. nov., isolated from alpine forest soil.</title>
        <authorList>
            <person name="Margesin R."/>
            <person name="Albuquerque L."/>
            <person name="Zhang D.-C."/>
            <person name="Froufe H.J.C."/>
            <person name="Severino R."/>
            <person name="Roxo I."/>
            <person name="Egas C."/>
            <person name="Da Costa M.S."/>
        </authorList>
    </citation>
    <scope>NUCLEOTIDE SEQUENCE [LARGE SCALE GENOMIC DNA]</scope>
    <source>
        <strain evidence="6 7">S20-91</strain>
    </source>
</reference>
<comment type="caution">
    <text evidence="6">The sequence shown here is derived from an EMBL/GenBank/DDBJ whole genome shotgun (WGS) entry which is preliminary data.</text>
</comment>
<dbReference type="Gene3D" id="3.30.420.10">
    <property type="entry name" value="Ribonuclease H-like superfamily/Ribonuclease H"/>
    <property type="match status" value="1"/>
</dbReference>
<gene>
    <name evidence="6" type="ORF">S2091_4638</name>
</gene>
<evidence type="ECO:0000256" key="1">
    <source>
        <dbReference type="ARBA" id="ARBA00002286"/>
    </source>
</evidence>
<dbReference type="GO" id="GO:0006310">
    <property type="term" value="P:DNA recombination"/>
    <property type="evidence" value="ECO:0007669"/>
    <property type="project" value="UniProtKB-KW"/>
</dbReference>
<evidence type="ECO:0000256" key="3">
    <source>
        <dbReference type="ARBA" id="ARBA00023125"/>
    </source>
</evidence>
<sequence>MMAKRGVIVSYETIRNWSQKFGGIYAKRLRSRSKRSNDHWHLDEVYLSINGKAHYLWRAVDQDGEVLDILVQPRRNKRAAMKFFRKLLKNLQYIPRVIITDKLRSYAAAKAEIMPEVKHIQGKGANNRAENSHQPTRERERRMRGFKSAGHAQRFLASYSVIASFFRPSRHLLAAKNYREIMRRRFIEWSEVVNSDFTFQ</sequence>
<dbReference type="InterPro" id="IPR047930">
    <property type="entry name" value="Transpos_IS6"/>
</dbReference>
<dbReference type="Pfam" id="PF13610">
    <property type="entry name" value="DDE_Tnp_IS240"/>
    <property type="match status" value="1"/>
</dbReference>
<protein>
    <submittedName>
        <fullName evidence="6">Transposase</fullName>
    </submittedName>
</protein>
<dbReference type="PANTHER" id="PTHR35528">
    <property type="entry name" value="BLL1675 PROTEIN"/>
    <property type="match status" value="1"/>
</dbReference>
<organism evidence="6 7">
    <name type="scientific">Solimicrobium silvestre</name>
    <dbReference type="NCBI Taxonomy" id="2099400"/>
    <lineage>
        <taxon>Bacteria</taxon>
        <taxon>Pseudomonadati</taxon>
        <taxon>Pseudomonadota</taxon>
        <taxon>Betaproteobacteria</taxon>
        <taxon>Burkholderiales</taxon>
        <taxon>Oxalobacteraceae</taxon>
        <taxon>Solimicrobium</taxon>
    </lineage>
</organism>
<dbReference type="InterPro" id="IPR052183">
    <property type="entry name" value="IS_Transposase"/>
</dbReference>
<dbReference type="PANTHER" id="PTHR35528:SF3">
    <property type="entry name" value="BLL1675 PROTEIN"/>
    <property type="match status" value="1"/>
</dbReference>
<dbReference type="NCBIfam" id="NF033587">
    <property type="entry name" value="transpos_IS6"/>
    <property type="match status" value="1"/>
</dbReference>
<keyword evidence="3" id="KW-0238">DNA-binding</keyword>
<keyword evidence="7" id="KW-1185">Reference proteome</keyword>
<dbReference type="EMBL" id="PUGF01000040">
    <property type="protein sequence ID" value="PRC90655.1"/>
    <property type="molecule type" value="Genomic_DNA"/>
</dbReference>
<evidence type="ECO:0000256" key="2">
    <source>
        <dbReference type="ARBA" id="ARBA00022578"/>
    </source>
</evidence>
<dbReference type="InterPro" id="IPR032874">
    <property type="entry name" value="DDE_dom"/>
</dbReference>